<dbReference type="AlphaFoldDB" id="A0A0E9RZQ8"/>
<reference evidence="1" key="1">
    <citation type="submission" date="2014-11" db="EMBL/GenBank/DDBJ databases">
        <authorList>
            <person name="Amaro Gonzalez C."/>
        </authorList>
    </citation>
    <scope>NUCLEOTIDE SEQUENCE</scope>
</reference>
<evidence type="ECO:0000313" key="1">
    <source>
        <dbReference type="EMBL" id="JAH34571.1"/>
    </source>
</evidence>
<accession>A0A0E9RZQ8</accession>
<organism evidence="1">
    <name type="scientific">Anguilla anguilla</name>
    <name type="common">European freshwater eel</name>
    <name type="synonym">Muraena anguilla</name>
    <dbReference type="NCBI Taxonomy" id="7936"/>
    <lineage>
        <taxon>Eukaryota</taxon>
        <taxon>Metazoa</taxon>
        <taxon>Chordata</taxon>
        <taxon>Craniata</taxon>
        <taxon>Vertebrata</taxon>
        <taxon>Euteleostomi</taxon>
        <taxon>Actinopterygii</taxon>
        <taxon>Neopterygii</taxon>
        <taxon>Teleostei</taxon>
        <taxon>Anguilliformes</taxon>
        <taxon>Anguillidae</taxon>
        <taxon>Anguilla</taxon>
    </lineage>
</organism>
<sequence>MNSSCPHILCLSLKENK</sequence>
<proteinExistence type="predicted"/>
<reference evidence="1" key="2">
    <citation type="journal article" date="2015" name="Fish Shellfish Immunol.">
        <title>Early steps in the European eel (Anguilla anguilla)-Vibrio vulnificus interaction in the gills: Role of the RtxA13 toxin.</title>
        <authorList>
            <person name="Callol A."/>
            <person name="Pajuelo D."/>
            <person name="Ebbesson L."/>
            <person name="Teles M."/>
            <person name="MacKenzie S."/>
            <person name="Amaro C."/>
        </authorList>
    </citation>
    <scope>NUCLEOTIDE SEQUENCE</scope>
</reference>
<dbReference type="EMBL" id="GBXM01074006">
    <property type="protein sequence ID" value="JAH34571.1"/>
    <property type="molecule type" value="Transcribed_RNA"/>
</dbReference>
<name>A0A0E9RZQ8_ANGAN</name>
<protein>
    <submittedName>
        <fullName evidence="1">Uncharacterized protein</fullName>
    </submittedName>
</protein>